<evidence type="ECO:0000313" key="2">
    <source>
        <dbReference type="Proteomes" id="UP000187455"/>
    </source>
</evidence>
<evidence type="ECO:0000313" key="1">
    <source>
        <dbReference type="EMBL" id="OLY81462.1"/>
    </source>
</evidence>
<dbReference type="Proteomes" id="UP000187455">
    <property type="component" value="Unassembled WGS sequence"/>
</dbReference>
<proteinExistence type="predicted"/>
<accession>A0A1R0GX49</accession>
<dbReference type="AlphaFoldDB" id="A0A1R0GX49"/>
<dbReference type="EMBL" id="LSSL01002428">
    <property type="protein sequence ID" value="OLY81462.1"/>
    <property type="molecule type" value="Genomic_DNA"/>
</dbReference>
<protein>
    <submittedName>
        <fullName evidence="1">Uncharacterized protein</fullName>
    </submittedName>
</protein>
<keyword evidence="2" id="KW-1185">Reference proteome</keyword>
<reference evidence="1 2" key="1">
    <citation type="journal article" date="2016" name="Mol. Biol. Evol.">
        <title>Genome-Wide Survey of Gut Fungi (Harpellales) Reveals the First Horizontally Transferred Ubiquitin Gene from a Mosquito Host.</title>
        <authorList>
            <person name="Wang Y."/>
            <person name="White M.M."/>
            <person name="Kvist S."/>
            <person name="Moncalvo J.M."/>
        </authorList>
    </citation>
    <scope>NUCLEOTIDE SEQUENCE [LARGE SCALE GENOMIC DNA]</scope>
    <source>
        <strain evidence="1 2">ALG-7-W6</strain>
    </source>
</reference>
<organism evidence="1 2">
    <name type="scientific">Smittium mucronatum</name>
    <dbReference type="NCBI Taxonomy" id="133383"/>
    <lineage>
        <taxon>Eukaryota</taxon>
        <taxon>Fungi</taxon>
        <taxon>Fungi incertae sedis</taxon>
        <taxon>Zoopagomycota</taxon>
        <taxon>Kickxellomycotina</taxon>
        <taxon>Harpellomycetes</taxon>
        <taxon>Harpellales</taxon>
        <taxon>Legeriomycetaceae</taxon>
        <taxon>Smittium</taxon>
    </lineage>
</organism>
<name>A0A1R0GX49_9FUNG</name>
<comment type="caution">
    <text evidence="1">The sequence shown here is derived from an EMBL/GenBank/DDBJ whole genome shotgun (WGS) entry which is preliminary data.</text>
</comment>
<sequence length="79" mass="8753">MVIPCNGYSFNVQYEADQLNSHYLWITDTNGPFVDNGIQFELNVYNGVPSAYFGETIGLGSYAFAQDGKYLINIVGDDS</sequence>
<feature type="non-terminal residue" evidence="1">
    <location>
        <position position="79"/>
    </location>
</feature>
<gene>
    <name evidence="1" type="ORF">AYI68_g4431</name>
</gene>